<evidence type="ECO:0000256" key="1">
    <source>
        <dbReference type="SAM" id="Coils"/>
    </source>
</evidence>
<evidence type="ECO:0000256" key="2">
    <source>
        <dbReference type="SAM" id="SignalP"/>
    </source>
</evidence>
<evidence type="ECO:0000313" key="4">
    <source>
        <dbReference type="Proteomes" id="UP000190367"/>
    </source>
</evidence>
<keyword evidence="4" id="KW-1185">Reference proteome</keyword>
<dbReference type="EMBL" id="FUWZ01000005">
    <property type="protein sequence ID" value="SKA41255.1"/>
    <property type="molecule type" value="Genomic_DNA"/>
</dbReference>
<dbReference type="OrthoDB" id="652545at2"/>
<feature type="chain" id="PRO_5012888327" evidence="2">
    <location>
        <begin position="27"/>
        <end position="390"/>
    </location>
</feature>
<feature type="coiled-coil region" evidence="1">
    <location>
        <begin position="351"/>
        <end position="385"/>
    </location>
</feature>
<keyword evidence="1" id="KW-0175">Coiled coil</keyword>
<proteinExistence type="predicted"/>
<gene>
    <name evidence="3" type="ORF">SAMN04488128_105383</name>
</gene>
<evidence type="ECO:0000313" key="3">
    <source>
        <dbReference type="EMBL" id="SKA41255.1"/>
    </source>
</evidence>
<feature type="signal peptide" evidence="2">
    <location>
        <begin position="1"/>
        <end position="26"/>
    </location>
</feature>
<keyword evidence="2" id="KW-0732">Signal</keyword>
<reference evidence="4" key="1">
    <citation type="submission" date="2017-02" db="EMBL/GenBank/DDBJ databases">
        <authorList>
            <person name="Varghese N."/>
            <person name="Submissions S."/>
        </authorList>
    </citation>
    <scope>NUCLEOTIDE SEQUENCE [LARGE SCALE GENOMIC DNA]</scope>
    <source>
        <strain evidence="4">DSM 22224</strain>
    </source>
</reference>
<dbReference type="AlphaFoldDB" id="A0A1T4TLA7"/>
<organism evidence="3 4">
    <name type="scientific">Chitinophaga eiseniae</name>
    <dbReference type="NCBI Taxonomy" id="634771"/>
    <lineage>
        <taxon>Bacteria</taxon>
        <taxon>Pseudomonadati</taxon>
        <taxon>Bacteroidota</taxon>
        <taxon>Chitinophagia</taxon>
        <taxon>Chitinophagales</taxon>
        <taxon>Chitinophagaceae</taxon>
        <taxon>Chitinophaga</taxon>
    </lineage>
</organism>
<sequence length="390" mass="42804">MKLTFRLCHVFVLSLLLTTISHYAHARAAAPVDTGWVGMGPTQAPASPNDPYYYKLVQVNGSASRYATVIELAVSGDANFYDQQGTYQIRVDKFDGTPGRFDGLEIRCVSGNPAAATFYVYNDALWLKSNYKWGLIAYRTLAQFHASPIVAAPYAQTTTTPVGFLATTSINGLKCDFDNNRFYPLPYQDIQGNLSVPGNIGAGVVPNYALHVLSHGNTNKAAAYLWGENYGTAIGTLNATAANYAFAVLNNAKADGSSAPGGGKPLLYVRGDGNVGIGTSVPQAKLAVKGDIFAQRIKVTQTGWADFVFHPEYKLPGLLEVERFVKEHRHLPEIPSQKEIEQNGQDVGDMNKKLLQKIEELTLYLIEMKKENEDLRKRMEAVEKKQDSNQ</sequence>
<accession>A0A1T4TLA7</accession>
<dbReference type="RefSeq" id="WP_143313139.1">
    <property type="nucleotide sequence ID" value="NZ_FUWZ01000005.1"/>
</dbReference>
<protein>
    <submittedName>
        <fullName evidence="3">Uncharacterized protein</fullName>
    </submittedName>
</protein>
<dbReference type="Proteomes" id="UP000190367">
    <property type="component" value="Unassembled WGS sequence"/>
</dbReference>
<dbReference type="STRING" id="634771.SAMN04488128_105383"/>
<name>A0A1T4TLA7_9BACT</name>